<dbReference type="AlphaFoldDB" id="A0A1M5NYY6"/>
<dbReference type="EMBL" id="PVUB01000005">
    <property type="protein sequence ID" value="PRZ23447.1"/>
    <property type="molecule type" value="Genomic_DNA"/>
</dbReference>
<dbReference type="STRING" id="280093.SAMN05443373_105169"/>
<accession>A0A1M5NYY6</accession>
<reference evidence="2" key="1">
    <citation type="submission" date="2016-11" db="EMBL/GenBank/DDBJ databases">
        <authorList>
            <person name="Jaros S."/>
            <person name="Januszkiewicz K."/>
            <person name="Wedrychowicz H."/>
        </authorList>
    </citation>
    <scope>NUCLEOTIDE SEQUENCE [LARGE SCALE GENOMIC DNA]</scope>
    <source>
        <strain evidence="2">DSM 19729</strain>
    </source>
</reference>
<sequence length="186" mass="22035">MKKNKISFESYFWAADRIECPFELVNAFYDYAHLDFYKHTLGEAIIYSHKRKIYMQDHPGQIFVFYTAMSSFLKACYCLKVKSKKWQVKESADCESILHLASLTKEEYNNPFIVFQKAFAENTPDEFEFFLCEIVHLSLSPSAEEFDFDMMTPYLYLIKMLDASQLMRERGLQRIRKTVQAELTTE</sequence>
<dbReference type="Proteomes" id="UP000237771">
    <property type="component" value="Unassembled WGS sequence"/>
</dbReference>
<evidence type="ECO:0000313" key="2">
    <source>
        <dbReference type="EMBL" id="SHG94712.1"/>
    </source>
</evidence>
<evidence type="ECO:0000313" key="3">
    <source>
        <dbReference type="Proteomes" id="UP000184384"/>
    </source>
</evidence>
<keyword evidence="4" id="KW-1185">Reference proteome</keyword>
<dbReference type="EMBL" id="FQWO01000005">
    <property type="protein sequence ID" value="SHG94712.1"/>
    <property type="molecule type" value="Genomic_DNA"/>
</dbReference>
<reference evidence="1 4" key="3">
    <citation type="submission" date="2018-03" db="EMBL/GenBank/DDBJ databases">
        <title>Genomic Encyclopedia of Archaeal and Bacterial Type Strains, Phase II (KMG-II): from individual species to whole genera.</title>
        <authorList>
            <person name="Goeker M."/>
        </authorList>
    </citation>
    <scope>NUCLEOTIDE SEQUENCE [LARGE SCALE GENOMIC DNA]</scope>
    <source>
        <strain evidence="1 4">DSM 17797</strain>
    </source>
</reference>
<protein>
    <submittedName>
        <fullName evidence="2">Uncharacterized protein</fullName>
    </submittedName>
</protein>
<reference evidence="3" key="2">
    <citation type="submission" date="2016-11" db="EMBL/GenBank/DDBJ databases">
        <authorList>
            <person name="Varghese N."/>
            <person name="Submissions S."/>
        </authorList>
    </citation>
    <scope>NUCLEOTIDE SEQUENCE [LARGE SCALE GENOMIC DNA]</scope>
    <source>
        <strain evidence="3">DSM 19729</strain>
    </source>
</reference>
<organism evidence="2 3">
    <name type="scientific">Flavobacterium granuli</name>
    <dbReference type="NCBI Taxonomy" id="280093"/>
    <lineage>
        <taxon>Bacteria</taxon>
        <taxon>Pseudomonadati</taxon>
        <taxon>Bacteroidota</taxon>
        <taxon>Flavobacteriia</taxon>
        <taxon>Flavobacteriales</taxon>
        <taxon>Flavobacteriaceae</taxon>
        <taxon>Flavobacterium</taxon>
    </lineage>
</organism>
<evidence type="ECO:0000313" key="4">
    <source>
        <dbReference type="Proteomes" id="UP000237771"/>
    </source>
</evidence>
<dbReference type="OrthoDB" id="1270082at2"/>
<dbReference type="Proteomes" id="UP000184384">
    <property type="component" value="Unassembled WGS sequence"/>
</dbReference>
<evidence type="ECO:0000313" key="1">
    <source>
        <dbReference type="EMBL" id="PRZ23447.1"/>
    </source>
</evidence>
<dbReference type="RefSeq" id="WP_072943203.1">
    <property type="nucleotide sequence ID" value="NZ_FQWO01000005.1"/>
</dbReference>
<gene>
    <name evidence="1" type="ORF">BC624_105169</name>
    <name evidence="2" type="ORF">SAMN05443373_105169</name>
</gene>
<proteinExistence type="predicted"/>
<name>A0A1M5NYY6_9FLAO</name>